<proteinExistence type="predicted"/>
<dbReference type="PANTHER" id="PTHR41878:SF1">
    <property type="entry name" value="TNPR PROTEIN"/>
    <property type="match status" value="1"/>
</dbReference>
<gene>
    <name evidence="2" type="ORF">LH47_02173</name>
</gene>
<name>A0A0D0QW51_9BACL</name>
<dbReference type="EMBL" id="JXTH01000047">
    <property type="protein sequence ID" value="KIQ93744.1"/>
    <property type="molecule type" value="Genomic_DNA"/>
</dbReference>
<dbReference type="AlphaFoldDB" id="A0A0D0QW51"/>
<evidence type="ECO:0000313" key="2">
    <source>
        <dbReference type="EMBL" id="KIQ93744.1"/>
    </source>
</evidence>
<dbReference type="RefSeq" id="WP_235341119.1">
    <property type="nucleotide sequence ID" value="NZ_JXTH01000047.1"/>
</dbReference>
<evidence type="ECO:0000313" key="3">
    <source>
        <dbReference type="Proteomes" id="UP000032102"/>
    </source>
</evidence>
<dbReference type="InterPro" id="IPR012912">
    <property type="entry name" value="Plasmid_pRiA4b_Orf3-like"/>
</dbReference>
<reference evidence="2 3" key="1">
    <citation type="submission" date="2015-01" db="EMBL/GenBank/DDBJ databases">
        <title>Draft genome of Anoxybacillus thermarum strain AF/04.</title>
        <authorList>
            <person name="Poli A."/>
            <person name="Nicolaus B."/>
            <person name="Chan K.-G."/>
            <person name="Kahar U.M."/>
            <person name="Yaakob A.S."/>
            <person name="Chan C.S."/>
            <person name="Goh K.M."/>
        </authorList>
    </citation>
    <scope>NUCLEOTIDE SEQUENCE [LARGE SCALE GENOMIC DNA]</scope>
    <source>
        <strain evidence="2 3">AF/04</strain>
    </source>
</reference>
<dbReference type="SUPFAM" id="SSF159941">
    <property type="entry name" value="MM3350-like"/>
    <property type="match status" value="1"/>
</dbReference>
<dbReference type="Proteomes" id="UP000032102">
    <property type="component" value="Unassembled WGS sequence"/>
</dbReference>
<dbReference type="InterPro" id="IPR024047">
    <property type="entry name" value="MM3350-like_sf"/>
</dbReference>
<keyword evidence="3" id="KW-1185">Reference proteome</keyword>
<accession>A0A0D0QW51</accession>
<dbReference type="PATRIC" id="fig|404937.3.peg.2313"/>
<evidence type="ECO:0000259" key="1">
    <source>
        <dbReference type="Pfam" id="PF07929"/>
    </source>
</evidence>
<dbReference type="PANTHER" id="PTHR41878">
    <property type="entry name" value="LEXA REPRESSOR-RELATED"/>
    <property type="match status" value="1"/>
</dbReference>
<organism evidence="2 3">
    <name type="scientific">Anoxybacillus thermarum</name>
    <dbReference type="NCBI Taxonomy" id="404937"/>
    <lineage>
        <taxon>Bacteria</taxon>
        <taxon>Bacillati</taxon>
        <taxon>Bacillota</taxon>
        <taxon>Bacilli</taxon>
        <taxon>Bacillales</taxon>
        <taxon>Anoxybacillaceae</taxon>
        <taxon>Anoxybacillus</taxon>
    </lineage>
</organism>
<dbReference type="Pfam" id="PF07929">
    <property type="entry name" value="PRiA4_ORF3"/>
    <property type="match status" value="1"/>
</dbReference>
<feature type="domain" description="Plasmid pRiA4b Orf3-like" evidence="1">
    <location>
        <begin position="41"/>
        <end position="219"/>
    </location>
</feature>
<sequence>MPTAWETLKKITRLSDYETLPASLRHEIEKTLEQVKKAETIYQLKIQLRGIRPPIWRRVLVPSDITFDQLHLIIQEAMGWGNYHLYQFETSDAIIDVPHPDDRFMTLWKDKLDSRKTPIKKYLSKEKQKVLYTYDFGDNWDHIITLEKIEKRIEPLTHPICIKGSRACPPEDVGGVWGYQDAIDMMKDDTRKQERQEFLEWYAEWYGDDFDPERFDIEEVNRRLATIRFK</sequence>
<protein>
    <submittedName>
        <fullName evidence="2">Plasmid pRiA4b ORF-3-like protein</fullName>
    </submittedName>
</protein>
<comment type="caution">
    <text evidence="2">The sequence shown here is derived from an EMBL/GenBank/DDBJ whole genome shotgun (WGS) entry which is preliminary data.</text>
</comment>
<dbReference type="Gene3D" id="3.10.290.30">
    <property type="entry name" value="MM3350-like"/>
    <property type="match status" value="1"/>
</dbReference>